<keyword evidence="2" id="KW-0805">Transcription regulation</keyword>
<evidence type="ECO:0000259" key="8">
    <source>
        <dbReference type="PROSITE" id="PS50931"/>
    </source>
</evidence>
<evidence type="ECO:0000313" key="9">
    <source>
        <dbReference type="EMBL" id="ORW11866.1"/>
    </source>
</evidence>
<protein>
    <recommendedName>
        <fullName evidence="6">Probable hydrogen peroxide-inducible genes activator</fullName>
    </recommendedName>
</protein>
<evidence type="ECO:0000256" key="6">
    <source>
        <dbReference type="ARBA" id="ARBA00040885"/>
    </source>
</evidence>
<dbReference type="OrthoDB" id="3181812at2"/>
<name>A0A1X1YL60_9MYCO</name>
<dbReference type="PANTHER" id="PTHR30346:SF28">
    <property type="entry name" value="HTH-TYPE TRANSCRIPTIONAL REGULATOR CYNR"/>
    <property type="match status" value="1"/>
</dbReference>
<dbReference type="SUPFAM" id="SSF53850">
    <property type="entry name" value="Periplasmic binding protein-like II"/>
    <property type="match status" value="1"/>
</dbReference>
<dbReference type="PANTHER" id="PTHR30346">
    <property type="entry name" value="TRANSCRIPTIONAL DUAL REGULATOR HCAR-RELATED"/>
    <property type="match status" value="1"/>
</dbReference>
<dbReference type="GO" id="GO:0003677">
    <property type="term" value="F:DNA binding"/>
    <property type="evidence" value="ECO:0007669"/>
    <property type="project" value="UniProtKB-KW"/>
</dbReference>
<accession>A0A1X1YL60</accession>
<dbReference type="InterPro" id="IPR005119">
    <property type="entry name" value="LysR_subst-bd"/>
</dbReference>
<dbReference type="InterPro" id="IPR036388">
    <property type="entry name" value="WH-like_DNA-bd_sf"/>
</dbReference>
<dbReference type="RefSeq" id="WP_085240916.1">
    <property type="nucleotide sequence ID" value="NZ_LQPE01000005.1"/>
</dbReference>
<evidence type="ECO:0000313" key="10">
    <source>
        <dbReference type="Proteomes" id="UP000193487"/>
    </source>
</evidence>
<dbReference type="AlphaFoldDB" id="A0A1X1YL60"/>
<dbReference type="Proteomes" id="UP000193487">
    <property type="component" value="Unassembled WGS sequence"/>
</dbReference>
<comment type="similarity">
    <text evidence="1">Belongs to the LysR transcriptional regulatory family.</text>
</comment>
<dbReference type="InterPro" id="IPR036390">
    <property type="entry name" value="WH_DNA-bd_sf"/>
</dbReference>
<organism evidence="9 10">
    <name type="scientific">Mycobacterium kyorinense</name>
    <dbReference type="NCBI Taxonomy" id="487514"/>
    <lineage>
        <taxon>Bacteria</taxon>
        <taxon>Bacillati</taxon>
        <taxon>Actinomycetota</taxon>
        <taxon>Actinomycetes</taxon>
        <taxon>Mycobacteriales</taxon>
        <taxon>Mycobacteriaceae</taxon>
        <taxon>Mycobacterium</taxon>
    </lineage>
</organism>
<dbReference type="Gene3D" id="1.10.10.10">
    <property type="entry name" value="Winged helix-like DNA-binding domain superfamily/Winged helix DNA-binding domain"/>
    <property type="match status" value="1"/>
</dbReference>
<gene>
    <name evidence="9" type="ORF">AWC14_18205</name>
</gene>
<dbReference type="GO" id="GO:0003700">
    <property type="term" value="F:DNA-binding transcription factor activity"/>
    <property type="evidence" value="ECO:0007669"/>
    <property type="project" value="InterPro"/>
</dbReference>
<proteinExistence type="inferred from homology"/>
<dbReference type="Gene3D" id="3.40.190.290">
    <property type="match status" value="1"/>
</dbReference>
<dbReference type="InterPro" id="IPR000847">
    <property type="entry name" value="LysR_HTH_N"/>
</dbReference>
<comment type="caution">
    <text evidence="9">The sequence shown here is derived from an EMBL/GenBank/DDBJ whole genome shotgun (WGS) entry which is preliminary data.</text>
</comment>
<dbReference type="Pfam" id="PF03466">
    <property type="entry name" value="LysR_substrate"/>
    <property type="match status" value="1"/>
</dbReference>
<dbReference type="GO" id="GO:0032993">
    <property type="term" value="C:protein-DNA complex"/>
    <property type="evidence" value="ECO:0007669"/>
    <property type="project" value="TreeGrafter"/>
</dbReference>
<keyword evidence="10" id="KW-1185">Reference proteome</keyword>
<dbReference type="PROSITE" id="PS50931">
    <property type="entry name" value="HTH_LYSR"/>
    <property type="match status" value="1"/>
</dbReference>
<dbReference type="SUPFAM" id="SSF46785">
    <property type="entry name" value="Winged helix' DNA-binding domain"/>
    <property type="match status" value="1"/>
</dbReference>
<evidence type="ECO:0000256" key="5">
    <source>
        <dbReference type="ARBA" id="ARBA00023163"/>
    </source>
</evidence>
<keyword evidence="5" id="KW-0804">Transcription</keyword>
<keyword evidence="3" id="KW-0238">DNA-binding</keyword>
<reference evidence="9 10" key="1">
    <citation type="submission" date="2016-01" db="EMBL/GenBank/DDBJ databases">
        <title>The new phylogeny of the genus Mycobacterium.</title>
        <authorList>
            <person name="Tarcisio F."/>
            <person name="Conor M."/>
            <person name="Antonella G."/>
            <person name="Elisabetta G."/>
            <person name="Giulia F.S."/>
            <person name="Sara T."/>
            <person name="Anna F."/>
            <person name="Clotilde B."/>
            <person name="Roberto B."/>
            <person name="Veronica D.S."/>
            <person name="Fabio R."/>
            <person name="Monica P."/>
            <person name="Olivier J."/>
            <person name="Enrico T."/>
            <person name="Nicola S."/>
        </authorList>
    </citation>
    <scope>NUCLEOTIDE SEQUENCE [LARGE SCALE GENOMIC DNA]</scope>
    <source>
        <strain evidence="9 10">DSM 45166</strain>
    </source>
</reference>
<evidence type="ECO:0000256" key="2">
    <source>
        <dbReference type="ARBA" id="ARBA00023015"/>
    </source>
</evidence>
<dbReference type="FunFam" id="1.10.10.10:FF:000001">
    <property type="entry name" value="LysR family transcriptional regulator"/>
    <property type="match status" value="1"/>
</dbReference>
<sequence>MELRQLAHFVAVAEERHFTRAAARAHVVQSTLSASINVLERELGTALLIRNSRRVDLTAAGRALLPAARTALAAAGNARAAVAAVRGVLSGHLTIGVVQALGIIDLPLLLTWYHERYPGVSVSLRHNTVDGLVRATVEGNLDLAFVNRPYDDRRVNEISLGTEFLVLGVRPDDPLARAKAVALTDLAQREFIGGQADFAIRARVDATCSEVGLHRNICCESDTLSDLVELVGSGFGIAFLPPAILEHTDRVVGVKTEPAIPWELVVVTAVERPPSPAATAFLEMLPAAP</sequence>
<evidence type="ECO:0000256" key="3">
    <source>
        <dbReference type="ARBA" id="ARBA00023125"/>
    </source>
</evidence>
<evidence type="ECO:0000256" key="7">
    <source>
        <dbReference type="ARBA" id="ARBA00056658"/>
    </source>
</evidence>
<evidence type="ECO:0000256" key="4">
    <source>
        <dbReference type="ARBA" id="ARBA00023159"/>
    </source>
</evidence>
<comment type="function">
    <text evidence="7">Required for the induction the katG gene for catalase. Involved in the response to hydrogen peroxide.</text>
</comment>
<dbReference type="Pfam" id="PF00126">
    <property type="entry name" value="HTH_1"/>
    <property type="match status" value="1"/>
</dbReference>
<dbReference type="PRINTS" id="PR00039">
    <property type="entry name" value="HTHLYSR"/>
</dbReference>
<feature type="domain" description="HTH lysR-type" evidence="8">
    <location>
        <begin position="1"/>
        <end position="58"/>
    </location>
</feature>
<evidence type="ECO:0000256" key="1">
    <source>
        <dbReference type="ARBA" id="ARBA00009437"/>
    </source>
</evidence>
<keyword evidence="4" id="KW-0010">Activator</keyword>
<dbReference type="EMBL" id="LQPE01000005">
    <property type="protein sequence ID" value="ORW11866.1"/>
    <property type="molecule type" value="Genomic_DNA"/>
</dbReference>